<evidence type="ECO:0000256" key="2">
    <source>
        <dbReference type="ARBA" id="ARBA00012438"/>
    </source>
</evidence>
<dbReference type="RefSeq" id="WP_320427115.1">
    <property type="nucleotide sequence ID" value="NZ_JAXCLA010000014.1"/>
</dbReference>
<dbReference type="Pfam" id="PF02518">
    <property type="entry name" value="HATPase_c"/>
    <property type="match status" value="1"/>
</dbReference>
<dbReference type="Pfam" id="PF00072">
    <property type="entry name" value="Response_reg"/>
    <property type="match status" value="4"/>
</dbReference>
<keyword evidence="9" id="KW-1185">Reference proteome</keyword>
<evidence type="ECO:0000313" key="8">
    <source>
        <dbReference type="EMBL" id="MDY0749109.1"/>
    </source>
</evidence>
<dbReference type="Gene3D" id="3.30.565.10">
    <property type="entry name" value="Histidine kinase-like ATPase, C-terminal domain"/>
    <property type="match status" value="1"/>
</dbReference>
<dbReference type="SUPFAM" id="SSF47384">
    <property type="entry name" value="Homodimeric domain of signal transducing histidine kinase"/>
    <property type="match status" value="1"/>
</dbReference>
<protein>
    <recommendedName>
        <fullName evidence="2">histidine kinase</fullName>
        <ecNumber evidence="2">2.7.13.3</ecNumber>
    </recommendedName>
</protein>
<comment type="caution">
    <text evidence="8">The sequence shown here is derived from an EMBL/GenBank/DDBJ whole genome shotgun (WGS) entry which is preliminary data.</text>
</comment>
<dbReference type="PRINTS" id="PR00344">
    <property type="entry name" value="BCTRLSENSOR"/>
</dbReference>
<dbReference type="InterPro" id="IPR003594">
    <property type="entry name" value="HATPase_dom"/>
</dbReference>
<dbReference type="InterPro" id="IPR003661">
    <property type="entry name" value="HisK_dim/P_dom"/>
</dbReference>
<dbReference type="Gene3D" id="1.10.287.130">
    <property type="match status" value="1"/>
</dbReference>
<dbReference type="SMART" id="SM00388">
    <property type="entry name" value="HisKA"/>
    <property type="match status" value="1"/>
</dbReference>
<feature type="domain" description="Response regulatory" evidence="7">
    <location>
        <begin position="724"/>
        <end position="837"/>
    </location>
</feature>
<keyword evidence="5" id="KW-0175">Coiled coil</keyword>
<feature type="modified residue" description="4-aspartylphosphate" evidence="4">
    <location>
        <position position="53"/>
    </location>
</feature>
<comment type="catalytic activity">
    <reaction evidence="1">
        <text>ATP + protein L-histidine = ADP + protein N-phospho-L-histidine.</text>
        <dbReference type="EC" id="2.7.13.3"/>
    </reaction>
</comment>
<dbReference type="PROSITE" id="PS50110">
    <property type="entry name" value="RESPONSE_REGULATORY"/>
    <property type="match status" value="4"/>
</dbReference>
<dbReference type="CDD" id="cd00082">
    <property type="entry name" value="HisKA"/>
    <property type="match status" value="1"/>
</dbReference>
<dbReference type="PANTHER" id="PTHR43547:SF2">
    <property type="entry name" value="HYBRID SIGNAL TRANSDUCTION HISTIDINE KINASE C"/>
    <property type="match status" value="1"/>
</dbReference>
<feature type="modified residue" description="4-aspartylphosphate" evidence="4">
    <location>
        <position position="773"/>
    </location>
</feature>
<dbReference type="EMBL" id="JAXCLA010000014">
    <property type="protein sequence ID" value="MDY0749109.1"/>
    <property type="molecule type" value="Genomic_DNA"/>
</dbReference>
<feature type="modified residue" description="4-aspartylphosphate" evidence="4">
    <location>
        <position position="317"/>
    </location>
</feature>
<dbReference type="SUPFAM" id="SSF52172">
    <property type="entry name" value="CheY-like"/>
    <property type="match status" value="5"/>
</dbReference>
<dbReference type="SMART" id="SM00387">
    <property type="entry name" value="HATPase_c"/>
    <property type="match status" value="1"/>
</dbReference>
<dbReference type="InterPro" id="IPR001789">
    <property type="entry name" value="Sig_transdc_resp-reg_receiver"/>
</dbReference>
<dbReference type="Proteomes" id="UP001285263">
    <property type="component" value="Unassembled WGS sequence"/>
</dbReference>
<sequence length="970" mass="105500">MSDLILIVDDSLTVRMDLEEAFDEAGFTCHSCADLASARAFLAQQRPAVVVLDVLLPDGSGVDLLRELRALPDGGDAIVLMLSSEADVKDRLIGLGTGADEYVGKPYDRGYITARTRELLRTRRSPAAQRAPTVLVIDDSLSYREAMREQLQQAGYEVLLAGSGEDGLRIAAAARPDALLIDKQLPGIDGAAVIRRLRLDAALRSTPCILFTAGDERDTELQALDAGADAFVRKQDDPALLLARLAAVLRSAATTVPAEGASELGPKRILAVDDSPTFLAALGDLLRDEGYDVVAAESGQAALDLLALQQVDIILMDLRMPGMDGRETCRRIKAAPMLRDVPLVILTGQEDRASMLDALEIGADDFIQKSADFEVLKARVRAQLRRKQFEDENRRIRLDLLNMEMEAAEARAANELAASRAELLAQLEQKNTALEEAIARIAQANQAKTDFMSTMSHELRTPLNAIIGFSEILKDGLVGQLQPRQVEFSRHIHDSGMHLLALINDILDLAKIEAGKVDIEPEDIELDAMLDDAATLVRERAQARRIRLEVSHAALGSGLRADKRRLKQILLNLLSNAVKFSRDDGTVSLRAHLVDRVRAASGLPGSEPAPGLRTPLPESRFRRFVEFSVEDHGIGMSEGDLEMLFKPFGQIRNDVTREVEGTGLGLVTVARLVDLHGGAVAVTSRVDHGSCFSFWLPWRAGAEVDPPMASPQRSGPADPVGMPVALVVEDDEAGAELMRVQLEAGGFLVRHASSAEAALQMASSFTPALITLDIHLPGMDGWEFLCRIQELPGWMDVPVVVVSLDAAHEVGLSLGAAAVLQKPVRRDDFTRELATLGFKPTDSKALRVLVIDDAVEPEASNMDFNEPGYALMRAFGGRQGIELTRRHLPDLVILDLLVSDMGGIEVVEALKTDVRTADIPVIMLAAKHFSAADRQRLNTHVQALLDRGGLQRGRFLGDVMRAFGRSTRPH</sequence>
<evidence type="ECO:0000256" key="4">
    <source>
        <dbReference type="PROSITE-ProRule" id="PRU00169"/>
    </source>
</evidence>
<feature type="domain" description="Response regulatory" evidence="7">
    <location>
        <begin position="268"/>
        <end position="384"/>
    </location>
</feature>
<feature type="coiled-coil region" evidence="5">
    <location>
        <begin position="386"/>
        <end position="447"/>
    </location>
</feature>
<feature type="modified residue" description="4-aspartylphosphate" evidence="4">
    <location>
        <position position="182"/>
    </location>
</feature>
<feature type="domain" description="Response regulatory" evidence="7">
    <location>
        <begin position="4"/>
        <end position="120"/>
    </location>
</feature>
<dbReference type="CDD" id="cd00156">
    <property type="entry name" value="REC"/>
    <property type="match status" value="1"/>
</dbReference>
<evidence type="ECO:0000256" key="5">
    <source>
        <dbReference type="SAM" id="Coils"/>
    </source>
</evidence>
<dbReference type="SUPFAM" id="SSF55874">
    <property type="entry name" value="ATPase domain of HSP90 chaperone/DNA topoisomerase II/histidine kinase"/>
    <property type="match status" value="1"/>
</dbReference>
<dbReference type="InterPro" id="IPR036890">
    <property type="entry name" value="HATPase_C_sf"/>
</dbReference>
<dbReference type="EC" id="2.7.13.3" evidence="2"/>
<name>A0ABU5DSH7_9BURK</name>
<dbReference type="PANTHER" id="PTHR43547">
    <property type="entry name" value="TWO-COMPONENT HISTIDINE KINASE"/>
    <property type="match status" value="1"/>
</dbReference>
<feature type="domain" description="Response regulatory" evidence="7">
    <location>
        <begin position="133"/>
        <end position="249"/>
    </location>
</feature>
<feature type="domain" description="Histidine kinase" evidence="6">
    <location>
        <begin position="454"/>
        <end position="700"/>
    </location>
</feature>
<evidence type="ECO:0000256" key="3">
    <source>
        <dbReference type="ARBA" id="ARBA00022553"/>
    </source>
</evidence>
<dbReference type="Pfam" id="PF00512">
    <property type="entry name" value="HisKA"/>
    <property type="match status" value="1"/>
</dbReference>
<accession>A0ABU5DSH7</accession>
<dbReference type="InterPro" id="IPR004358">
    <property type="entry name" value="Sig_transdc_His_kin-like_C"/>
</dbReference>
<dbReference type="InterPro" id="IPR005467">
    <property type="entry name" value="His_kinase_dom"/>
</dbReference>
<proteinExistence type="predicted"/>
<organism evidence="8 9">
    <name type="scientific">Roseateles agri</name>
    <dbReference type="NCBI Taxonomy" id="3098619"/>
    <lineage>
        <taxon>Bacteria</taxon>
        <taxon>Pseudomonadati</taxon>
        <taxon>Pseudomonadota</taxon>
        <taxon>Betaproteobacteria</taxon>
        <taxon>Burkholderiales</taxon>
        <taxon>Sphaerotilaceae</taxon>
        <taxon>Roseateles</taxon>
    </lineage>
</organism>
<dbReference type="InterPro" id="IPR036097">
    <property type="entry name" value="HisK_dim/P_sf"/>
</dbReference>
<keyword evidence="3 4" id="KW-0597">Phosphoprotein</keyword>
<evidence type="ECO:0000259" key="7">
    <source>
        <dbReference type="PROSITE" id="PS50110"/>
    </source>
</evidence>
<evidence type="ECO:0000259" key="6">
    <source>
        <dbReference type="PROSITE" id="PS50109"/>
    </source>
</evidence>
<gene>
    <name evidence="8" type="ORF">SNE35_31725</name>
</gene>
<dbReference type="SMART" id="SM00448">
    <property type="entry name" value="REC"/>
    <property type="match status" value="5"/>
</dbReference>
<dbReference type="PROSITE" id="PS50109">
    <property type="entry name" value="HIS_KIN"/>
    <property type="match status" value="1"/>
</dbReference>
<evidence type="ECO:0000313" key="9">
    <source>
        <dbReference type="Proteomes" id="UP001285263"/>
    </source>
</evidence>
<reference evidence="8 9" key="1">
    <citation type="submission" date="2023-11" db="EMBL/GenBank/DDBJ databases">
        <title>Paucibacter sp. nov., isolated from fresh soil in Korea.</title>
        <authorList>
            <person name="Le N.T.T."/>
        </authorList>
    </citation>
    <scope>NUCLEOTIDE SEQUENCE [LARGE SCALE GENOMIC DNA]</scope>
    <source>
        <strain evidence="8 9">R3-3</strain>
    </source>
</reference>
<dbReference type="Gene3D" id="3.40.50.2300">
    <property type="match status" value="5"/>
</dbReference>
<dbReference type="CDD" id="cd17574">
    <property type="entry name" value="REC_OmpR"/>
    <property type="match status" value="1"/>
</dbReference>
<dbReference type="InterPro" id="IPR011006">
    <property type="entry name" value="CheY-like_superfamily"/>
</dbReference>
<evidence type="ECO:0000256" key="1">
    <source>
        <dbReference type="ARBA" id="ARBA00000085"/>
    </source>
</evidence>